<dbReference type="EMBL" id="MZMT01000044">
    <property type="protein sequence ID" value="PIO43257.1"/>
    <property type="molecule type" value="Genomic_DNA"/>
</dbReference>
<keyword evidence="3" id="KW-1185">Reference proteome</keyword>
<evidence type="ECO:0000313" key="3">
    <source>
        <dbReference type="Proteomes" id="UP000232163"/>
    </source>
</evidence>
<name>A0A2N9VUT9_9HYPH</name>
<feature type="compositionally biased region" description="Basic and acidic residues" evidence="1">
    <location>
        <begin position="82"/>
        <end position="92"/>
    </location>
</feature>
<evidence type="ECO:0000313" key="2">
    <source>
        <dbReference type="EMBL" id="PIO43257.1"/>
    </source>
</evidence>
<protein>
    <submittedName>
        <fullName evidence="2">Uncharacterized protein</fullName>
    </submittedName>
</protein>
<dbReference type="AlphaFoldDB" id="A0A2N9VUT9"/>
<proteinExistence type="predicted"/>
<feature type="compositionally biased region" description="Basic and acidic residues" evidence="1">
    <location>
        <begin position="53"/>
        <end position="71"/>
    </location>
</feature>
<comment type="caution">
    <text evidence="2">The sequence shown here is derived from an EMBL/GenBank/DDBJ whole genome shotgun (WGS) entry which is preliminary data.</text>
</comment>
<evidence type="ECO:0000256" key="1">
    <source>
        <dbReference type="SAM" id="MobiDB-lite"/>
    </source>
</evidence>
<organism evidence="2 3">
    <name type="scientific">Phyllobacterium zundukense</name>
    <dbReference type="NCBI Taxonomy" id="1867719"/>
    <lineage>
        <taxon>Bacteria</taxon>
        <taxon>Pseudomonadati</taxon>
        <taxon>Pseudomonadota</taxon>
        <taxon>Alphaproteobacteria</taxon>
        <taxon>Hyphomicrobiales</taxon>
        <taxon>Phyllobacteriaceae</taxon>
        <taxon>Phyllobacterium</taxon>
    </lineage>
</organism>
<dbReference type="Proteomes" id="UP000232163">
    <property type="component" value="Unassembled WGS sequence"/>
</dbReference>
<accession>A0A2N9VUT9</accession>
<reference evidence="2 3" key="1">
    <citation type="journal article" date="2017" name="Int J Environ Stud">
        <title>Does the Miocene-Pliocene relict legume Oxytropis triphylla form nitrogen-fixing nodules with a combination of bacterial strains?</title>
        <authorList>
            <person name="Safronova V."/>
            <person name="Belimov A."/>
            <person name="Sazanova A."/>
            <person name="Kuznetsova I."/>
            <person name="Popova J."/>
            <person name="Andronov E."/>
            <person name="Verkhozina A."/>
            <person name="Tikhonovich I."/>
        </authorList>
    </citation>
    <scope>NUCLEOTIDE SEQUENCE [LARGE SCALE GENOMIC DNA]</scope>
    <source>
        <strain evidence="2 3">Tri-38</strain>
    </source>
</reference>
<feature type="region of interest" description="Disordered" evidence="1">
    <location>
        <begin position="1"/>
        <end position="98"/>
    </location>
</feature>
<gene>
    <name evidence="2" type="ORF">B5P45_19480</name>
</gene>
<sequence length="98" mass="10482">MKSGEVGTGSHDGPSADGFCNRAGRSAGPGPRPKASLAYPQAPPQWQPAVRGCLRDEDKKGWTARPPDPKGHPVQLIFADPRSPKEDPDKLRQSKSTP</sequence>